<dbReference type="GeneID" id="60404894"/>
<organism evidence="2 3">
    <name type="scientific">Eimeria mitis</name>
    <dbReference type="NCBI Taxonomy" id="44415"/>
    <lineage>
        <taxon>Eukaryota</taxon>
        <taxon>Sar</taxon>
        <taxon>Alveolata</taxon>
        <taxon>Apicomplexa</taxon>
        <taxon>Conoidasida</taxon>
        <taxon>Coccidia</taxon>
        <taxon>Eucoccidiorida</taxon>
        <taxon>Eimeriorina</taxon>
        <taxon>Eimeriidae</taxon>
        <taxon>Eimeria</taxon>
    </lineage>
</organism>
<sequence length="106" mass="11457">MEGASSGSPGRLSSSGLPTQVLVQLYDQLNTVNFHLMRYTEITFNLEGGLPPFIMAVTPRQLLVLVKALLLEKKILFYSCDASRASTAVLSFISLLPGTACHPAEC</sequence>
<dbReference type="Gene3D" id="3.40.50.11500">
    <property type="match status" value="1"/>
</dbReference>
<evidence type="ECO:0000259" key="1">
    <source>
        <dbReference type="Pfam" id="PF09794"/>
    </source>
</evidence>
<evidence type="ECO:0000313" key="2">
    <source>
        <dbReference type="EMBL" id="CDJ35703.1"/>
    </source>
</evidence>
<proteinExistence type="predicted"/>
<dbReference type="InterPro" id="IPR018307">
    <property type="entry name" value="ABL9/DENND6_dom"/>
</dbReference>
<dbReference type="AlphaFoldDB" id="U6KJS3"/>
<reference evidence="2" key="1">
    <citation type="submission" date="2013-10" db="EMBL/GenBank/DDBJ databases">
        <title>Genomic analysis of the causative agents of coccidiosis in chickens.</title>
        <authorList>
            <person name="Reid A.J."/>
            <person name="Blake D."/>
            <person name="Billington K."/>
            <person name="Browne H."/>
            <person name="Dunn M."/>
            <person name="Hung S."/>
            <person name="Kawahara F."/>
            <person name="Miranda-Saavedra D."/>
            <person name="Mourier T."/>
            <person name="Nagra H."/>
            <person name="Otto T.D."/>
            <person name="Rawlings N."/>
            <person name="Sanchez A."/>
            <person name="Sanders M."/>
            <person name="Subramaniam C."/>
            <person name="Tay Y."/>
            <person name="Dear P."/>
            <person name="Doerig C."/>
            <person name="Gruber A."/>
            <person name="Parkinson J."/>
            <person name="Shirley M."/>
            <person name="Wan K.L."/>
            <person name="Berriman M."/>
            <person name="Tomley F."/>
            <person name="Pain A."/>
        </authorList>
    </citation>
    <scope>NUCLEOTIDE SEQUENCE [LARGE SCALE GENOMIC DNA]</scope>
    <source>
        <strain evidence="2">Houghton</strain>
    </source>
</reference>
<dbReference type="Pfam" id="PF09794">
    <property type="entry name" value="Avl9"/>
    <property type="match status" value="1"/>
</dbReference>
<dbReference type="InterPro" id="IPR043153">
    <property type="entry name" value="DENN_C"/>
</dbReference>
<dbReference type="EMBL" id="HG732224">
    <property type="protein sequence ID" value="CDJ35703.1"/>
    <property type="molecule type" value="Genomic_DNA"/>
</dbReference>
<evidence type="ECO:0000313" key="3">
    <source>
        <dbReference type="Proteomes" id="UP000030744"/>
    </source>
</evidence>
<accession>U6KJS3</accession>
<protein>
    <recommendedName>
        <fullName evidence="1">AVL9/DENND6 domain-containing protein</fullName>
    </recommendedName>
</protein>
<dbReference type="RefSeq" id="XP_037877992.1">
    <property type="nucleotide sequence ID" value="XM_038022138.1"/>
</dbReference>
<dbReference type="VEuPathDB" id="ToxoDB:EMH_0099970"/>
<dbReference type="Proteomes" id="UP000030744">
    <property type="component" value="Unassembled WGS sequence"/>
</dbReference>
<keyword evidence="3" id="KW-1185">Reference proteome</keyword>
<feature type="domain" description="AVL9/DENND6" evidence="1">
    <location>
        <begin position="19"/>
        <end position="99"/>
    </location>
</feature>
<reference evidence="2" key="2">
    <citation type="submission" date="2013-10" db="EMBL/GenBank/DDBJ databases">
        <authorList>
            <person name="Aslett M."/>
        </authorList>
    </citation>
    <scope>NUCLEOTIDE SEQUENCE [LARGE SCALE GENOMIC DNA]</scope>
    <source>
        <strain evidence="2">Houghton</strain>
    </source>
</reference>
<gene>
    <name evidence="2" type="ORF">EMH_0099970</name>
</gene>
<name>U6KJS3_9EIME</name>
<dbReference type="OrthoDB" id="10552800at2759"/>